<name>A0AAP0NSC0_9MAGN</name>
<protein>
    <submittedName>
        <fullName evidence="1">Uncharacterized protein</fullName>
    </submittedName>
</protein>
<evidence type="ECO:0000313" key="2">
    <source>
        <dbReference type="Proteomes" id="UP001420932"/>
    </source>
</evidence>
<dbReference type="Proteomes" id="UP001420932">
    <property type="component" value="Unassembled WGS sequence"/>
</dbReference>
<comment type="caution">
    <text evidence="1">The sequence shown here is derived from an EMBL/GenBank/DDBJ whole genome shotgun (WGS) entry which is preliminary data.</text>
</comment>
<organism evidence="1 2">
    <name type="scientific">Stephania yunnanensis</name>
    <dbReference type="NCBI Taxonomy" id="152371"/>
    <lineage>
        <taxon>Eukaryota</taxon>
        <taxon>Viridiplantae</taxon>
        <taxon>Streptophyta</taxon>
        <taxon>Embryophyta</taxon>
        <taxon>Tracheophyta</taxon>
        <taxon>Spermatophyta</taxon>
        <taxon>Magnoliopsida</taxon>
        <taxon>Ranunculales</taxon>
        <taxon>Menispermaceae</taxon>
        <taxon>Menispermoideae</taxon>
        <taxon>Cissampelideae</taxon>
        <taxon>Stephania</taxon>
    </lineage>
</organism>
<sequence>MRFLCSCACIALNNSAKLTLAKFLIFSSDEIVASNLVGLVTRIFCTILESENLEPSNFTLFVIPSNLSEYSFTVSESFIL</sequence>
<dbReference type="AlphaFoldDB" id="A0AAP0NSC0"/>
<keyword evidence="2" id="KW-1185">Reference proteome</keyword>
<dbReference type="EMBL" id="JBBNAF010000009">
    <property type="protein sequence ID" value="KAK9114716.1"/>
    <property type="molecule type" value="Genomic_DNA"/>
</dbReference>
<reference evidence="1 2" key="1">
    <citation type="submission" date="2024-01" db="EMBL/GenBank/DDBJ databases">
        <title>Genome assemblies of Stephania.</title>
        <authorList>
            <person name="Yang L."/>
        </authorList>
    </citation>
    <scope>NUCLEOTIDE SEQUENCE [LARGE SCALE GENOMIC DNA]</scope>
    <source>
        <strain evidence="1">YNDBR</strain>
        <tissue evidence="1">Leaf</tissue>
    </source>
</reference>
<gene>
    <name evidence="1" type="ORF">Syun_021513</name>
</gene>
<evidence type="ECO:0000313" key="1">
    <source>
        <dbReference type="EMBL" id="KAK9114716.1"/>
    </source>
</evidence>
<accession>A0AAP0NSC0</accession>
<proteinExistence type="predicted"/>